<feature type="domain" description="Secretion system C-terminal sorting" evidence="3">
    <location>
        <begin position="270"/>
        <end position="335"/>
    </location>
</feature>
<sequence>MKKLLLMSAFALSTAVVTAQVIEADNYDTYTLGDVGTNFAFGAPGQGGMFLNGGSAPDYQIVNIDAAHDKSFQVTTGAGAVVADNRQAVKLGFGAAWSARTAGNDVLKATFEVYTGSSTGNVYAGTNVTNATAGIVGLRYNSATKMFVGMANLTSNATQATGFYNITGISAATFPANTWVTVGFTYDKVNGVITYTIDGVKSTLAINGYTITKNLDGSQFNVISQVSTSPANTASLVSAIDNYSVEAVNAATLGVTVVGQIADHSADVTIYPNPATDIINLKSTSKIISASIIDLSGKVVTSSKVTNNQVDVRNLSKGNYILKVETETGTVTKKFLKK</sequence>
<evidence type="ECO:0000259" key="3">
    <source>
        <dbReference type="Pfam" id="PF18962"/>
    </source>
</evidence>
<dbReference type="InterPro" id="IPR026444">
    <property type="entry name" value="Secre_tail"/>
</dbReference>
<evidence type="ECO:0000313" key="5">
    <source>
        <dbReference type="Proteomes" id="UP000831460"/>
    </source>
</evidence>
<dbReference type="Proteomes" id="UP000831460">
    <property type="component" value="Chromosome"/>
</dbReference>
<feature type="chain" id="PRO_5045896524" evidence="2">
    <location>
        <begin position="20"/>
        <end position="338"/>
    </location>
</feature>
<evidence type="ECO:0000313" key="4">
    <source>
        <dbReference type="EMBL" id="UOE42291.1"/>
    </source>
</evidence>
<name>A0ABY4BSX4_9FLAO</name>
<proteinExistence type="predicted"/>
<dbReference type="RefSeq" id="WP_243551310.1">
    <property type="nucleotide sequence ID" value="NZ_CP094532.1"/>
</dbReference>
<keyword evidence="1 2" id="KW-0732">Signal</keyword>
<dbReference type="EMBL" id="CP094532">
    <property type="protein sequence ID" value="UOE42291.1"/>
    <property type="molecule type" value="Genomic_DNA"/>
</dbReference>
<evidence type="ECO:0000256" key="2">
    <source>
        <dbReference type="SAM" id="SignalP"/>
    </source>
</evidence>
<dbReference type="Pfam" id="PF18962">
    <property type="entry name" value="Por_Secre_tail"/>
    <property type="match status" value="1"/>
</dbReference>
<organism evidence="4 5">
    <name type="scientific">Chryseobacterium suipulveris</name>
    <dbReference type="NCBI Taxonomy" id="2929800"/>
    <lineage>
        <taxon>Bacteria</taxon>
        <taxon>Pseudomonadati</taxon>
        <taxon>Bacteroidota</taxon>
        <taxon>Flavobacteriia</taxon>
        <taxon>Flavobacteriales</taxon>
        <taxon>Weeksellaceae</taxon>
        <taxon>Chryseobacterium group</taxon>
        <taxon>Chryseobacterium</taxon>
    </lineage>
</organism>
<protein>
    <submittedName>
        <fullName evidence="4">T9SS type A sorting domain-containing protein</fullName>
    </submittedName>
</protein>
<dbReference type="NCBIfam" id="TIGR04183">
    <property type="entry name" value="Por_Secre_tail"/>
    <property type="match status" value="1"/>
</dbReference>
<feature type="signal peptide" evidence="2">
    <location>
        <begin position="1"/>
        <end position="19"/>
    </location>
</feature>
<accession>A0ABY4BSX4</accession>
<reference evidence="4 5" key="1">
    <citation type="submission" date="2022-03" db="EMBL/GenBank/DDBJ databases">
        <title>Chryseobacterium sp. isolated from particulate matters in swine house.</title>
        <authorList>
            <person name="Won M."/>
            <person name="Kim S.-J."/>
            <person name="Kwon S.-W."/>
        </authorList>
    </citation>
    <scope>NUCLEOTIDE SEQUENCE [LARGE SCALE GENOMIC DNA]</scope>
    <source>
        <strain evidence="4 5">SC2-2</strain>
    </source>
</reference>
<evidence type="ECO:0000256" key="1">
    <source>
        <dbReference type="ARBA" id="ARBA00022729"/>
    </source>
</evidence>
<keyword evidence="5" id="KW-1185">Reference proteome</keyword>
<gene>
    <name evidence="4" type="ORF">MTP09_06545</name>
</gene>